<evidence type="ECO:0000256" key="4">
    <source>
        <dbReference type="ARBA" id="ARBA00022737"/>
    </source>
</evidence>
<accession>A0AAD7SQN7</accession>
<dbReference type="Pfam" id="PF17776">
    <property type="entry name" value="NLRC4_HD2"/>
    <property type="match status" value="1"/>
</dbReference>
<dbReference type="InterPro" id="IPR011029">
    <property type="entry name" value="DEATH-like_dom_sf"/>
</dbReference>
<dbReference type="Pfam" id="PF14484">
    <property type="entry name" value="FISNA"/>
    <property type="match status" value="1"/>
</dbReference>
<keyword evidence="11" id="KW-1185">Reference proteome</keyword>
<evidence type="ECO:0000313" key="11">
    <source>
        <dbReference type="Proteomes" id="UP001221898"/>
    </source>
</evidence>
<dbReference type="SMART" id="SM01289">
    <property type="entry name" value="PYRIN"/>
    <property type="match status" value="1"/>
</dbReference>
<proteinExistence type="predicted"/>
<dbReference type="InterPro" id="IPR001611">
    <property type="entry name" value="Leu-rich_rpt"/>
</dbReference>
<feature type="domain" description="NACHT" evidence="9">
    <location>
        <begin position="201"/>
        <end position="335"/>
    </location>
</feature>
<dbReference type="EMBL" id="JAINUG010000042">
    <property type="protein sequence ID" value="KAJ8406846.1"/>
    <property type="molecule type" value="Genomic_DNA"/>
</dbReference>
<evidence type="ECO:0000256" key="6">
    <source>
        <dbReference type="ARBA" id="ARBA00022840"/>
    </source>
</evidence>
<dbReference type="Gene3D" id="3.80.10.10">
    <property type="entry name" value="Ribonuclease Inhibitor"/>
    <property type="match status" value="1"/>
</dbReference>
<keyword evidence="6" id="KW-0067">ATP-binding</keyword>
<dbReference type="PANTHER" id="PTHR24106">
    <property type="entry name" value="NACHT, LRR AND CARD DOMAINS-CONTAINING"/>
    <property type="match status" value="1"/>
</dbReference>
<dbReference type="InterPro" id="IPR032675">
    <property type="entry name" value="LRR_dom_sf"/>
</dbReference>
<feature type="domain" description="Pyrin" evidence="8">
    <location>
        <begin position="1"/>
        <end position="90"/>
    </location>
</feature>
<protein>
    <recommendedName>
        <fullName evidence="12">NACHT, LRR and PYD domains-containing protein 12-like</fullName>
    </recommendedName>
</protein>
<dbReference type="PROSITE" id="PS50824">
    <property type="entry name" value="DAPIN"/>
    <property type="match status" value="1"/>
</dbReference>
<dbReference type="InterPro" id="IPR041267">
    <property type="entry name" value="NLRP_HD2"/>
</dbReference>
<evidence type="ECO:0000256" key="5">
    <source>
        <dbReference type="ARBA" id="ARBA00022741"/>
    </source>
</evidence>
<dbReference type="Pfam" id="PF05729">
    <property type="entry name" value="NACHT"/>
    <property type="match status" value="1"/>
</dbReference>
<dbReference type="GO" id="GO:0005524">
    <property type="term" value="F:ATP binding"/>
    <property type="evidence" value="ECO:0007669"/>
    <property type="project" value="UniProtKB-KW"/>
</dbReference>
<feature type="region of interest" description="Disordered" evidence="7">
    <location>
        <begin position="981"/>
        <end position="1000"/>
    </location>
</feature>
<dbReference type="SUPFAM" id="SSF47986">
    <property type="entry name" value="DEATH domain"/>
    <property type="match status" value="1"/>
</dbReference>
<evidence type="ECO:0000256" key="2">
    <source>
        <dbReference type="ARBA" id="ARBA00022490"/>
    </source>
</evidence>
<dbReference type="SUPFAM" id="SSF52047">
    <property type="entry name" value="RNI-like"/>
    <property type="match status" value="1"/>
</dbReference>
<comment type="subcellular location">
    <subcellularLocation>
        <location evidence="1">Cytoplasm</location>
    </subcellularLocation>
</comment>
<dbReference type="SMART" id="SM00368">
    <property type="entry name" value="LRR_RI"/>
    <property type="match status" value="7"/>
</dbReference>
<evidence type="ECO:0008006" key="12">
    <source>
        <dbReference type="Google" id="ProtNLM"/>
    </source>
</evidence>
<evidence type="ECO:0000256" key="7">
    <source>
        <dbReference type="SAM" id="MobiDB-lite"/>
    </source>
</evidence>
<dbReference type="FunFam" id="3.40.50.300:FF:001524">
    <property type="entry name" value="Si:dkey-126g1.7"/>
    <property type="match status" value="1"/>
</dbReference>
<name>A0AAD7SQN7_9TELE</name>
<dbReference type="Gene3D" id="3.40.50.300">
    <property type="entry name" value="P-loop containing nucleotide triphosphate hydrolases"/>
    <property type="match status" value="1"/>
</dbReference>
<comment type="caution">
    <text evidence="10">The sequence shown here is derived from an EMBL/GenBank/DDBJ whole genome shotgun (WGS) entry which is preliminary data.</text>
</comment>
<dbReference type="InterPro" id="IPR041075">
    <property type="entry name" value="NOD1/2_WH"/>
</dbReference>
<dbReference type="FunFam" id="3.80.10.10:FF:000100">
    <property type="entry name" value="Si:dkey-11n14.1"/>
    <property type="match status" value="1"/>
</dbReference>
<dbReference type="Pfam" id="PF02758">
    <property type="entry name" value="PYRIN"/>
    <property type="match status" value="1"/>
</dbReference>
<dbReference type="PROSITE" id="PS50837">
    <property type="entry name" value="NACHT"/>
    <property type="match status" value="1"/>
</dbReference>
<evidence type="ECO:0000259" key="9">
    <source>
        <dbReference type="PROSITE" id="PS50837"/>
    </source>
</evidence>
<keyword evidence="3" id="KW-0433">Leucine-rich repeat</keyword>
<dbReference type="CDD" id="cd08321">
    <property type="entry name" value="Pyrin_ASC-like"/>
    <property type="match status" value="1"/>
</dbReference>
<dbReference type="Gene3D" id="1.10.533.10">
    <property type="entry name" value="Death Domain, Fas"/>
    <property type="match status" value="1"/>
</dbReference>
<evidence type="ECO:0000259" key="8">
    <source>
        <dbReference type="PROSITE" id="PS50824"/>
    </source>
</evidence>
<dbReference type="InterPro" id="IPR027417">
    <property type="entry name" value="P-loop_NTPase"/>
</dbReference>
<dbReference type="Pfam" id="PF17779">
    <property type="entry name" value="WHD_NOD2"/>
    <property type="match status" value="1"/>
</dbReference>
<dbReference type="InterPro" id="IPR051261">
    <property type="entry name" value="NLR"/>
</dbReference>
<keyword evidence="4" id="KW-0677">Repeat</keyword>
<dbReference type="InterPro" id="IPR004020">
    <property type="entry name" value="DAPIN"/>
</dbReference>
<dbReference type="GO" id="GO:0005737">
    <property type="term" value="C:cytoplasm"/>
    <property type="evidence" value="ECO:0007669"/>
    <property type="project" value="UniProtKB-SubCell"/>
</dbReference>
<gene>
    <name evidence="10" type="ORF">AAFF_G00297620</name>
</gene>
<dbReference type="Proteomes" id="UP001221898">
    <property type="component" value="Unassembled WGS sequence"/>
</dbReference>
<dbReference type="SMART" id="SM01288">
    <property type="entry name" value="FISNA"/>
    <property type="match status" value="1"/>
</dbReference>
<feature type="region of interest" description="Disordered" evidence="7">
    <location>
        <begin position="86"/>
        <end position="114"/>
    </location>
</feature>
<sequence length="1000" mass="112142">MAGVSSLLVDALDELEEKDVKRFKWALSQDMLEGFRHIPRGQLENRDIMDMVDRMVDTYGGEGALRITLHILQKIDQNELAERLQQEKKKVSEPGMTRTPQGQRESCDSDDPVKRDQVKLKSRLRKIFIVVYEGIAKRGHQVPLNDVYIELYITEGEMGGINNEHEVRQTDTASKKQAAHETIVSYNDIFRLSTHQNKAIRTVMTKGIAGIGKTTLVQKFVLDWATEKANEDIDFLFMLSFRELNVLIDKSYSLQGLVHYFHPEMNDLERVESGDHVVLFIFDGLDESRLPLNFECNQKWFDVKEETTVDVLLTNLIMGNLFHSAMVWITTRPAAANQIPHECVQRVTEVRGFNNLQKEDYFRKRFTDQSMADSIIKHIKSTRSLYIMCHIPIFCWIAATVLERILGQTGSRDFPKSLTQLYTNFLLILLAKTGLRHPRENERDRRERFLSDKEIVLQLGELAFRHLENGNLTFYDHDLRECDISTSNASRYMGLLTEIHNEDSEMNGVSVYCFIHLSMQEYLAALFVFLSFKDGNRNPLDQSVKGKFTRLIKKASLSDLHRIAIDKAVQSKNGHLDLFLRFLLGISMDSNQSLLRGLIAQPLTSESKSVEESAGYIKRLIKKESSPERTINLFHCLNELNDGSLTQEIQSFLSQGHFPDGYLSSTQCSALAYVLLMSDEELCVLDMKKYKTSHKGLMRLLPVAKYSRGALLDGCNLSQECCEVLASALNSEPSNLRELDLSNNDLGDTGVKLLSAALGSKNGKLQVLRLDGCNLSQECCEVLASALNSEPSNLRELDLSNNDLGDTGVKLLSAALGSKNSKLQALRLGGCGLTFDCCESLASVLVSSPTHLGELDLSNNDLQDGGMRLLSAGLGDPRCRLEKLTLSLCGVRDDGCCHLTTALHSNPSHLRELDLSYNYPGESALALLSKAQADPSYKLQTLLVDYNGVGRNKQRLLKYACALTLDPNTVKRNLSLSEQGRKMTRGVETELGSEGGGLAV</sequence>
<evidence type="ECO:0000256" key="3">
    <source>
        <dbReference type="ARBA" id="ARBA00022614"/>
    </source>
</evidence>
<dbReference type="Pfam" id="PF13516">
    <property type="entry name" value="LRR_6"/>
    <property type="match status" value="3"/>
</dbReference>
<dbReference type="InterPro" id="IPR007111">
    <property type="entry name" value="NACHT_NTPase"/>
</dbReference>
<evidence type="ECO:0000256" key="1">
    <source>
        <dbReference type="ARBA" id="ARBA00004496"/>
    </source>
</evidence>
<evidence type="ECO:0000313" key="10">
    <source>
        <dbReference type="EMBL" id="KAJ8406846.1"/>
    </source>
</evidence>
<keyword evidence="2" id="KW-0963">Cytoplasm</keyword>
<keyword evidence="5" id="KW-0547">Nucleotide-binding</keyword>
<dbReference type="InterPro" id="IPR029495">
    <property type="entry name" value="NACHT-assoc"/>
</dbReference>
<organism evidence="10 11">
    <name type="scientific">Aldrovandia affinis</name>
    <dbReference type="NCBI Taxonomy" id="143900"/>
    <lineage>
        <taxon>Eukaryota</taxon>
        <taxon>Metazoa</taxon>
        <taxon>Chordata</taxon>
        <taxon>Craniata</taxon>
        <taxon>Vertebrata</taxon>
        <taxon>Euteleostomi</taxon>
        <taxon>Actinopterygii</taxon>
        <taxon>Neopterygii</taxon>
        <taxon>Teleostei</taxon>
        <taxon>Notacanthiformes</taxon>
        <taxon>Halosauridae</taxon>
        <taxon>Aldrovandia</taxon>
    </lineage>
</organism>
<feature type="compositionally biased region" description="Basic and acidic residues" evidence="7">
    <location>
        <begin position="105"/>
        <end position="114"/>
    </location>
</feature>
<reference evidence="10" key="1">
    <citation type="journal article" date="2023" name="Science">
        <title>Genome structures resolve the early diversification of teleost fishes.</title>
        <authorList>
            <person name="Parey E."/>
            <person name="Louis A."/>
            <person name="Montfort J."/>
            <person name="Bouchez O."/>
            <person name="Roques C."/>
            <person name="Iampietro C."/>
            <person name="Lluch J."/>
            <person name="Castinel A."/>
            <person name="Donnadieu C."/>
            <person name="Desvignes T."/>
            <person name="Floi Bucao C."/>
            <person name="Jouanno E."/>
            <person name="Wen M."/>
            <person name="Mejri S."/>
            <person name="Dirks R."/>
            <person name="Jansen H."/>
            <person name="Henkel C."/>
            <person name="Chen W.J."/>
            <person name="Zahm M."/>
            <person name="Cabau C."/>
            <person name="Klopp C."/>
            <person name="Thompson A.W."/>
            <person name="Robinson-Rechavi M."/>
            <person name="Braasch I."/>
            <person name="Lecointre G."/>
            <person name="Bobe J."/>
            <person name="Postlethwait J.H."/>
            <person name="Berthelot C."/>
            <person name="Roest Crollius H."/>
            <person name="Guiguen Y."/>
        </authorList>
    </citation>
    <scope>NUCLEOTIDE SEQUENCE</scope>
    <source>
        <strain evidence="10">NC1722</strain>
    </source>
</reference>
<dbReference type="AlphaFoldDB" id="A0AAD7SQN7"/>